<protein>
    <submittedName>
        <fullName evidence="1">Uncharacterized protein</fullName>
    </submittedName>
</protein>
<dbReference type="Proteomes" id="UP001500751">
    <property type="component" value="Unassembled WGS sequence"/>
</dbReference>
<name>A0ABP5G5Y3_9ACTN</name>
<evidence type="ECO:0000313" key="2">
    <source>
        <dbReference type="Proteomes" id="UP001500751"/>
    </source>
</evidence>
<dbReference type="RefSeq" id="WP_344667697.1">
    <property type="nucleotide sequence ID" value="NZ_BAAAQN010000027.1"/>
</dbReference>
<proteinExistence type="predicted"/>
<keyword evidence="2" id="KW-1185">Reference proteome</keyword>
<reference evidence="2" key="1">
    <citation type="journal article" date="2019" name="Int. J. Syst. Evol. Microbiol.">
        <title>The Global Catalogue of Microorganisms (GCM) 10K type strain sequencing project: providing services to taxonomists for standard genome sequencing and annotation.</title>
        <authorList>
            <consortium name="The Broad Institute Genomics Platform"/>
            <consortium name="The Broad Institute Genome Sequencing Center for Infectious Disease"/>
            <person name="Wu L."/>
            <person name="Ma J."/>
        </authorList>
    </citation>
    <scope>NUCLEOTIDE SEQUENCE [LARGE SCALE GENOMIC DNA]</scope>
    <source>
        <strain evidence="2">JCM 16014</strain>
    </source>
</reference>
<organism evidence="1 2">
    <name type="scientific">Catenulispora yoronensis</name>
    <dbReference type="NCBI Taxonomy" id="450799"/>
    <lineage>
        <taxon>Bacteria</taxon>
        <taxon>Bacillati</taxon>
        <taxon>Actinomycetota</taxon>
        <taxon>Actinomycetes</taxon>
        <taxon>Catenulisporales</taxon>
        <taxon>Catenulisporaceae</taxon>
        <taxon>Catenulispora</taxon>
    </lineage>
</organism>
<accession>A0ABP5G5Y3</accession>
<dbReference type="EMBL" id="BAAAQN010000027">
    <property type="protein sequence ID" value="GAA2039019.1"/>
    <property type="molecule type" value="Genomic_DNA"/>
</dbReference>
<gene>
    <name evidence="1" type="ORF">GCM10009839_45980</name>
</gene>
<sequence length="108" mass="11663">MTLDAAAAIGDADQQETMRGQAECHLGVRFTWDVTGGHHHPRYTYACVQDIERAVAAAVRAAENAPLKAITLTGVDVSPSSGRFHSWEPLMIEYSEDRSSGWLSGACS</sequence>
<comment type="caution">
    <text evidence="1">The sequence shown here is derived from an EMBL/GenBank/DDBJ whole genome shotgun (WGS) entry which is preliminary data.</text>
</comment>
<evidence type="ECO:0000313" key="1">
    <source>
        <dbReference type="EMBL" id="GAA2039019.1"/>
    </source>
</evidence>